<evidence type="ECO:0000256" key="6">
    <source>
        <dbReference type="ARBA" id="ARBA00023054"/>
    </source>
</evidence>
<dbReference type="AlphaFoldDB" id="A0AAW0F9W5"/>
<name>A0AAW0F9W5_9TRYP</name>
<proteinExistence type="inferred from homology"/>
<dbReference type="Pfam" id="PF07928">
    <property type="entry name" value="Vps54"/>
    <property type="match status" value="1"/>
</dbReference>
<dbReference type="GO" id="GO:0006896">
    <property type="term" value="P:Golgi to vacuole transport"/>
    <property type="evidence" value="ECO:0007669"/>
    <property type="project" value="TreeGrafter"/>
</dbReference>
<dbReference type="GO" id="GO:0005829">
    <property type="term" value="C:cytosol"/>
    <property type="evidence" value="ECO:0007669"/>
    <property type="project" value="GOC"/>
</dbReference>
<feature type="domain" description="Vacuolar protein sorting-associated protein 54 C-terminal" evidence="8">
    <location>
        <begin position="914"/>
        <end position="1007"/>
    </location>
</feature>
<dbReference type="GO" id="GO:0019905">
    <property type="term" value="F:syntaxin binding"/>
    <property type="evidence" value="ECO:0007669"/>
    <property type="project" value="TreeGrafter"/>
</dbReference>
<evidence type="ECO:0000256" key="3">
    <source>
        <dbReference type="ARBA" id="ARBA00022448"/>
    </source>
</evidence>
<accession>A0AAW0F9W5</accession>
<keyword evidence="10" id="KW-1185">Reference proteome</keyword>
<dbReference type="GO" id="GO:0042147">
    <property type="term" value="P:retrograde transport, endosome to Golgi"/>
    <property type="evidence" value="ECO:0007669"/>
    <property type="project" value="InterPro"/>
</dbReference>
<dbReference type="PANTHER" id="PTHR12965">
    <property type="entry name" value="VACUOLAR PROTEIN SORTING 54"/>
    <property type="match status" value="1"/>
</dbReference>
<evidence type="ECO:0000256" key="2">
    <source>
        <dbReference type="ARBA" id="ARBA00009150"/>
    </source>
</evidence>
<feature type="compositionally biased region" description="Low complexity" evidence="7">
    <location>
        <begin position="11"/>
        <end position="23"/>
    </location>
</feature>
<comment type="caution">
    <text evidence="9">The sequence shown here is derived from an EMBL/GenBank/DDBJ whole genome shotgun (WGS) entry which is preliminary data.</text>
</comment>
<dbReference type="InterPro" id="IPR012501">
    <property type="entry name" value="Vps54_C"/>
</dbReference>
<feature type="region of interest" description="Disordered" evidence="7">
    <location>
        <begin position="736"/>
        <end position="763"/>
    </location>
</feature>
<evidence type="ECO:0000256" key="4">
    <source>
        <dbReference type="ARBA" id="ARBA00022927"/>
    </source>
</evidence>
<dbReference type="EMBL" id="JAECZO010000017">
    <property type="protein sequence ID" value="KAK7201614.1"/>
    <property type="molecule type" value="Genomic_DNA"/>
</dbReference>
<gene>
    <name evidence="9" type="ORF">NESM_000226000</name>
</gene>
<evidence type="ECO:0000259" key="8">
    <source>
        <dbReference type="Pfam" id="PF07928"/>
    </source>
</evidence>
<evidence type="ECO:0000256" key="7">
    <source>
        <dbReference type="SAM" id="MobiDB-lite"/>
    </source>
</evidence>
<feature type="region of interest" description="Disordered" evidence="7">
    <location>
        <begin position="120"/>
        <end position="139"/>
    </location>
</feature>
<evidence type="ECO:0000313" key="9">
    <source>
        <dbReference type="EMBL" id="KAK7201614.1"/>
    </source>
</evidence>
<dbReference type="InterPro" id="IPR039745">
    <property type="entry name" value="Vps54"/>
</dbReference>
<dbReference type="Proteomes" id="UP001430356">
    <property type="component" value="Unassembled WGS sequence"/>
</dbReference>
<keyword evidence="6" id="KW-0175">Coiled coil</keyword>
<dbReference type="GO" id="GO:0015031">
    <property type="term" value="P:protein transport"/>
    <property type="evidence" value="ECO:0007669"/>
    <property type="project" value="UniProtKB-KW"/>
</dbReference>
<protein>
    <submittedName>
        <fullName evidence="9">Vps54-like protein</fullName>
    </submittedName>
</protein>
<feature type="compositionally biased region" description="Low complexity" evidence="7">
    <location>
        <begin position="745"/>
        <end position="763"/>
    </location>
</feature>
<feature type="region of interest" description="Disordered" evidence="7">
    <location>
        <begin position="1"/>
        <end position="30"/>
    </location>
</feature>
<keyword evidence="4" id="KW-0653">Protein transport</keyword>
<dbReference type="PANTHER" id="PTHR12965:SF0">
    <property type="entry name" value="VACUOLAR PROTEIN SORTING-ASSOCIATED PROTEIN 54"/>
    <property type="match status" value="1"/>
</dbReference>
<sequence length="1236" mass="133562">MTSSPERRNELSSSTLLASPTSSQPFAASHRHGHDAAASICAHLIADHGLSRVRIAHALGLPSLVVEESIRNGVSSVTLRTQLRNWLYEMAAASPAPTKLRVPELLFAQLQEDCAADELDRQERQRAGAAAPSGDDRSPFAALDPISQRHFTRLQQSVGQSFISILNDPGEATASVDWTTWLGGKLYEAFDFNGRTGDLEDVLRSYAAAQTGPESSAALLAEHPPQQDFSGYVRLISEAYQANRREGIANDAQEWRDDDAADAAGDPWHRGSGAAGNGPWPSGVPTLFFAASYDVAVEMRSLSDAVGESPPPAPPGEVAARDRAATSTAAVSPTRVVDGGTFAADFEYLECRNKELRAWESAVEKCLLRHVKHRSEDFFATSRQFGSLSEDARAVLADARVAREGGMRAGELFIAEYLRIGQLYRRRQNFVRLNATATTAQHMLRRIGDVENWAALPERDLGEVQVISSALTELEAVVRGSRDAEQGIAWDMLSRLRCLAEVPGRMRRARKILERVVLDEYCRVLLSGSDEAEAGERATAVCESATRLGLLNTANQLYLTKVVEVLHVMAQESLVSLFMNAGALDDARANELLTIASDPVALAQADARQRLCEFAKQLHFESYLQVLQQFTDVLVDFVTQVSQNWGFFITGALRAALAMYDNCHSIMESATKDLLGRVCGESESLIATLLEVYASGPSLSSMREMVQLVRVSVQFPMQVSSNVASRLAALLRDDRVSGKTPPLSPSTSPNGSAAPSPTAAAAAAAAAGDPPSFAVYRPTRVIGTTVQRLVKRFFRHQHGVNKERVAMVVEGETWTAKEAVDEAIQQQVEKMCSLEASELRAFRLRALWALGVTGAGDGPLRDSTSPPRRAAAPAAAAVSARLTGGADELLSAGATKLYVRVRASGEAQELEGRHVPSSLLVLMDLLHRYHECMAAFPFLAFDAVSRMCELLDAYEGQVAAMVLGARAVENGTLTTITTQHLCVASQCVAFLIDFIPALQTHLASAVHGDVQDATLRDRTSRGAVAVATALGLVGAAMPTHGDTSSVAAAAPERAKLFIENDWNRVTRNCRAHRNEFFSKIGSLVYRKVDDLGHGSVQKGQWLSGGNQWVMAMLREVARLMRAVQPLLPRDDRDGVVVTLLGLLSVMLRESTTRIPAASADDRAAAASDVMLFKANVENFGYDVLRCAEVTSVAAVMQSPKFSFTPVSSEDAVLRWFLPPASTASPARPTAGAPPTR</sequence>
<keyword evidence="5" id="KW-0333">Golgi apparatus</keyword>
<dbReference type="GO" id="GO:0000938">
    <property type="term" value="C:GARP complex"/>
    <property type="evidence" value="ECO:0007669"/>
    <property type="project" value="InterPro"/>
</dbReference>
<reference evidence="9 10" key="1">
    <citation type="journal article" date="2021" name="MBio">
        <title>A New Model Trypanosomatid, Novymonas esmeraldas: Genomic Perception of Its 'Candidatus Pandoraea novymonadis' Endosymbiont.</title>
        <authorList>
            <person name="Zakharova A."/>
            <person name="Saura A."/>
            <person name="Butenko A."/>
            <person name="Podesvova L."/>
            <person name="Warmusova S."/>
            <person name="Kostygov A.Y."/>
            <person name="Nenarokova A."/>
            <person name="Lukes J."/>
            <person name="Opperdoes F.R."/>
            <person name="Yurchenko V."/>
        </authorList>
    </citation>
    <scope>NUCLEOTIDE SEQUENCE [LARGE SCALE GENOMIC DNA]</scope>
    <source>
        <strain evidence="9 10">E262AT.01</strain>
    </source>
</reference>
<evidence type="ECO:0000256" key="5">
    <source>
        <dbReference type="ARBA" id="ARBA00023034"/>
    </source>
</evidence>
<keyword evidence="3" id="KW-0813">Transport</keyword>
<comment type="similarity">
    <text evidence="2">Belongs to the VPS54 family.</text>
</comment>
<feature type="compositionally biased region" description="Basic and acidic residues" evidence="7">
    <location>
        <begin position="1"/>
        <end position="10"/>
    </location>
</feature>
<evidence type="ECO:0000313" key="10">
    <source>
        <dbReference type="Proteomes" id="UP001430356"/>
    </source>
</evidence>
<comment type="subcellular location">
    <subcellularLocation>
        <location evidence="1">Golgi apparatus</location>
        <location evidence="1">trans-Golgi network</location>
    </subcellularLocation>
</comment>
<organism evidence="9 10">
    <name type="scientific">Novymonas esmeraldas</name>
    <dbReference type="NCBI Taxonomy" id="1808958"/>
    <lineage>
        <taxon>Eukaryota</taxon>
        <taxon>Discoba</taxon>
        <taxon>Euglenozoa</taxon>
        <taxon>Kinetoplastea</taxon>
        <taxon>Metakinetoplastina</taxon>
        <taxon>Trypanosomatida</taxon>
        <taxon>Trypanosomatidae</taxon>
        <taxon>Novymonas</taxon>
    </lineage>
</organism>
<evidence type="ECO:0000256" key="1">
    <source>
        <dbReference type="ARBA" id="ARBA00004601"/>
    </source>
</evidence>